<dbReference type="PROSITE" id="PS50983">
    <property type="entry name" value="FE_B12_PBP"/>
    <property type="match status" value="1"/>
</dbReference>
<evidence type="ECO:0000256" key="6">
    <source>
        <dbReference type="ARBA" id="ARBA00023125"/>
    </source>
</evidence>
<keyword evidence="6" id="KW-0238">DNA-binding</keyword>
<organism evidence="10 11">
    <name type="scientific">Paenibacillus selenitireducens</name>
    <dbReference type="NCBI Taxonomy" id="1324314"/>
    <lineage>
        <taxon>Bacteria</taxon>
        <taxon>Bacillati</taxon>
        <taxon>Bacillota</taxon>
        <taxon>Bacilli</taxon>
        <taxon>Bacillales</taxon>
        <taxon>Paenibacillaceae</taxon>
        <taxon>Paenibacillus</taxon>
    </lineage>
</organism>
<dbReference type="PANTHER" id="PTHR30532">
    <property type="entry name" value="IRON III DICITRATE-BINDING PERIPLASMIC PROTEIN"/>
    <property type="match status" value="1"/>
</dbReference>
<dbReference type="Gene3D" id="3.40.50.1980">
    <property type="entry name" value="Nitrogenase molybdenum iron protein domain"/>
    <property type="match status" value="2"/>
</dbReference>
<dbReference type="Pfam" id="PF12833">
    <property type="entry name" value="HTH_18"/>
    <property type="match status" value="1"/>
</dbReference>
<name>A0A1T2X0W0_9BACL</name>
<gene>
    <name evidence="10" type="ORF">BVG16_28255</name>
</gene>
<dbReference type="PANTHER" id="PTHR30532:SF26">
    <property type="entry name" value="IRON(3+)-HYDROXAMATE-BINDING PROTEIN FHUD"/>
    <property type="match status" value="1"/>
</dbReference>
<feature type="domain" description="HTH araC/xylS-type" evidence="8">
    <location>
        <begin position="170"/>
        <end position="268"/>
    </location>
</feature>
<dbReference type="InterPro" id="IPR009057">
    <property type="entry name" value="Homeodomain-like_sf"/>
</dbReference>
<evidence type="ECO:0000256" key="1">
    <source>
        <dbReference type="ARBA" id="ARBA00004196"/>
    </source>
</evidence>
<dbReference type="Proteomes" id="UP000190188">
    <property type="component" value="Unassembled WGS sequence"/>
</dbReference>
<accession>A0A1T2X0W0</accession>
<evidence type="ECO:0000256" key="5">
    <source>
        <dbReference type="ARBA" id="ARBA00023015"/>
    </source>
</evidence>
<reference evidence="10 11" key="1">
    <citation type="submission" date="2017-01" db="EMBL/GenBank/DDBJ databases">
        <title>Genome analysis of Paenibacillus selenitrireducens ES3-24.</title>
        <authorList>
            <person name="Xu D."/>
            <person name="Yao R."/>
            <person name="Zheng S."/>
        </authorList>
    </citation>
    <scope>NUCLEOTIDE SEQUENCE [LARGE SCALE GENOMIC DNA]</scope>
    <source>
        <strain evidence="10 11">ES3-24</strain>
    </source>
</reference>
<comment type="subcellular location">
    <subcellularLocation>
        <location evidence="1">Cell envelope</location>
    </subcellularLocation>
</comment>
<dbReference type="PROSITE" id="PS01124">
    <property type="entry name" value="HTH_ARAC_FAMILY_2"/>
    <property type="match status" value="1"/>
</dbReference>
<sequence>MPLSSSTFKESAPVLPPFHVPIRMFRLGEEALNIRQNDLEPCYRILIIGDGEGILHMDEQSHPISRGSLFLSNTEPQLTLECKKQSLLRGIYIEYRCLSMDGPQAYGLKHPAPLHRIPAEILSLAEELESIWRDPQLGGPFRMQQLFIELLREIYTELESRQPSSHSWIEQALLYIEANFNKDLTRDQMADLADVSPEHFSRMFRKHTGRTFNAYLTLLRIRCAQKRILTGSPDLNTLAQDVGYKDGFYLSRKFKESVGISPTAYKRQPKRIVALNLNHTAMLLALGIRPELGVYTPWLEQAQNKKNMSIGSNFNPNAYTPAAYYDAVASSHPDVIISYNTAEENNSLLSLAPILELPFKTMSWREQFRLIADTMNMQSIADDWLSQYDELVNRMNNQLDRVLGERGTAVVWEICPRKAYCFSSSYGRGSQILYHDLGFRPPSRLVERHITAHGYLEVDIEYIASYPADHIFITSLPSYQDDQQRVNRLFHSQKWCDLEPVRRNRVYLMNQPELFFGYDPISSQAQLHELMKALTTHHKYA</sequence>
<dbReference type="SUPFAM" id="SSF46689">
    <property type="entry name" value="Homeodomain-like"/>
    <property type="match status" value="2"/>
</dbReference>
<proteinExistence type="inferred from homology"/>
<dbReference type="SMART" id="SM00342">
    <property type="entry name" value="HTH_ARAC"/>
    <property type="match status" value="1"/>
</dbReference>
<dbReference type="InterPro" id="IPR018062">
    <property type="entry name" value="HTH_AraC-typ_CS"/>
</dbReference>
<dbReference type="GO" id="GO:0043565">
    <property type="term" value="F:sequence-specific DNA binding"/>
    <property type="evidence" value="ECO:0007669"/>
    <property type="project" value="InterPro"/>
</dbReference>
<comment type="similarity">
    <text evidence="2">Belongs to the bacterial solute-binding protein 8 family.</text>
</comment>
<dbReference type="InterPro" id="IPR002491">
    <property type="entry name" value="ABC_transptr_periplasmic_BD"/>
</dbReference>
<dbReference type="SUPFAM" id="SSF53807">
    <property type="entry name" value="Helical backbone' metal receptor"/>
    <property type="match status" value="1"/>
</dbReference>
<dbReference type="EMBL" id="MSZX01000016">
    <property type="protein sequence ID" value="OPA73524.1"/>
    <property type="molecule type" value="Genomic_DNA"/>
</dbReference>
<comment type="caution">
    <text evidence="10">The sequence shown here is derived from an EMBL/GenBank/DDBJ whole genome shotgun (WGS) entry which is preliminary data.</text>
</comment>
<keyword evidence="5" id="KW-0805">Transcription regulation</keyword>
<feature type="domain" description="Fe/B12 periplasmic-binding" evidence="9">
    <location>
        <begin position="271"/>
        <end position="538"/>
    </location>
</feature>
<protein>
    <submittedName>
        <fullName evidence="10">Fe3+-hydroxamate ABC transporter substrate-binding protein</fullName>
    </submittedName>
</protein>
<keyword evidence="7" id="KW-0804">Transcription</keyword>
<evidence type="ECO:0000256" key="4">
    <source>
        <dbReference type="ARBA" id="ARBA00022729"/>
    </source>
</evidence>
<dbReference type="InterPro" id="IPR018060">
    <property type="entry name" value="HTH_AraC"/>
</dbReference>
<keyword evidence="4" id="KW-0732">Signal</keyword>
<keyword evidence="11" id="KW-1185">Reference proteome</keyword>
<dbReference type="Pfam" id="PF01497">
    <property type="entry name" value="Peripla_BP_2"/>
    <property type="match status" value="1"/>
</dbReference>
<evidence type="ECO:0000256" key="7">
    <source>
        <dbReference type="ARBA" id="ARBA00023163"/>
    </source>
</evidence>
<dbReference type="GO" id="GO:0030288">
    <property type="term" value="C:outer membrane-bounded periplasmic space"/>
    <property type="evidence" value="ECO:0007669"/>
    <property type="project" value="TreeGrafter"/>
</dbReference>
<evidence type="ECO:0000256" key="3">
    <source>
        <dbReference type="ARBA" id="ARBA00022448"/>
    </source>
</evidence>
<dbReference type="GO" id="GO:0003700">
    <property type="term" value="F:DNA-binding transcription factor activity"/>
    <property type="evidence" value="ECO:0007669"/>
    <property type="project" value="InterPro"/>
</dbReference>
<dbReference type="AlphaFoldDB" id="A0A1T2X0W0"/>
<evidence type="ECO:0000313" key="11">
    <source>
        <dbReference type="Proteomes" id="UP000190188"/>
    </source>
</evidence>
<evidence type="ECO:0000313" key="10">
    <source>
        <dbReference type="EMBL" id="OPA73524.1"/>
    </source>
</evidence>
<evidence type="ECO:0000256" key="2">
    <source>
        <dbReference type="ARBA" id="ARBA00008814"/>
    </source>
</evidence>
<dbReference type="PROSITE" id="PS00041">
    <property type="entry name" value="HTH_ARAC_FAMILY_1"/>
    <property type="match status" value="1"/>
</dbReference>
<dbReference type="STRING" id="1324314.BVG16_28255"/>
<dbReference type="GO" id="GO:1901678">
    <property type="term" value="P:iron coordination entity transport"/>
    <property type="evidence" value="ECO:0007669"/>
    <property type="project" value="UniProtKB-ARBA"/>
</dbReference>
<dbReference type="Gene3D" id="1.10.10.60">
    <property type="entry name" value="Homeodomain-like"/>
    <property type="match status" value="2"/>
</dbReference>
<dbReference type="InterPro" id="IPR051313">
    <property type="entry name" value="Bact_iron-sidero_bind"/>
</dbReference>
<evidence type="ECO:0000259" key="8">
    <source>
        <dbReference type="PROSITE" id="PS01124"/>
    </source>
</evidence>
<keyword evidence="3" id="KW-0813">Transport</keyword>
<evidence type="ECO:0000259" key="9">
    <source>
        <dbReference type="PROSITE" id="PS50983"/>
    </source>
</evidence>